<feature type="transmembrane region" description="Helical" evidence="8">
    <location>
        <begin position="90"/>
        <end position="109"/>
    </location>
</feature>
<name>K8PKE3_9BRAD</name>
<reference evidence="10 11" key="1">
    <citation type="submission" date="2012-04" db="EMBL/GenBank/DDBJ databases">
        <title>The Genome Sequence of Afipia clevelandensis ATCC 49720.</title>
        <authorList>
            <consortium name="The Broad Institute Genome Sequencing Platform"/>
            <person name="Earl A."/>
            <person name="Ward D."/>
            <person name="Feldgarden M."/>
            <person name="Gevers D."/>
            <person name="Huys G."/>
            <person name="Walker B."/>
            <person name="Young S.K."/>
            <person name="Zeng Q."/>
            <person name="Gargeya S."/>
            <person name="Fitzgerald M."/>
            <person name="Haas B."/>
            <person name="Abouelleil A."/>
            <person name="Alvarado L."/>
            <person name="Arachchi H.M."/>
            <person name="Berlin A."/>
            <person name="Chapman S.B."/>
            <person name="Goldberg J."/>
            <person name="Griggs A."/>
            <person name="Gujja S."/>
            <person name="Hansen M."/>
            <person name="Howarth C."/>
            <person name="Imamovic A."/>
            <person name="Larimer J."/>
            <person name="McCowen C."/>
            <person name="Montmayeur A."/>
            <person name="Murphy C."/>
            <person name="Neiman D."/>
            <person name="Pearson M."/>
            <person name="Priest M."/>
            <person name="Roberts A."/>
            <person name="Saif S."/>
            <person name="Shea T."/>
            <person name="Sisk P."/>
            <person name="Sykes S."/>
            <person name="Wortman J."/>
            <person name="Nusbaum C."/>
            <person name="Birren B."/>
        </authorList>
    </citation>
    <scope>NUCLEOTIDE SEQUENCE [LARGE SCALE GENOMIC DNA]</scope>
    <source>
        <strain evidence="10 11">ATCC 49720</strain>
    </source>
</reference>
<dbReference type="GO" id="GO:0005886">
    <property type="term" value="C:plasma membrane"/>
    <property type="evidence" value="ECO:0007669"/>
    <property type="project" value="UniProtKB-SubCell"/>
</dbReference>
<comment type="similarity">
    <text evidence="6">Belongs to the YccS/YhfK family.</text>
</comment>
<feature type="transmembrane region" description="Helical" evidence="8">
    <location>
        <begin position="68"/>
        <end position="84"/>
    </location>
</feature>
<dbReference type="InterPro" id="IPR049453">
    <property type="entry name" value="Memb_transporter_dom"/>
</dbReference>
<evidence type="ECO:0000313" key="11">
    <source>
        <dbReference type="Proteomes" id="UP000001095"/>
    </source>
</evidence>
<sequence>MTSNRIREFLIRRAPELRQTFRVAIATGAAYAAYKALGLPQGYWAVFTVMIVMQGSIGGTLGAATERMMGTLAGALVGGLAAAFHSRTSLGVGLALVLVTCATVWAAAIRPQLRVAPVTAAIMLLTDPAGAPVEQFVLDRIIEIGLGGLIGVLAMVLIFPARSHTVVVSRSIAVLNRIQRLLLSEADALDRGEALAPSSEHPALRQALAAVEQALKDADRERASKLADHRIPAAIPRTLWRVRNDLVGIGTVLREPLPHQIASTLAPAAARLLRAQAELTARCATALDTVTVVARNDVAAAYLAFTETFTGLRQSGVMRALDFNAVGRAFGLAFTLDGLHRDLTDLADRIDEIATGVPERATEP</sequence>
<comment type="caution">
    <text evidence="10">The sequence shown here is derived from an EMBL/GenBank/DDBJ whole genome shotgun (WGS) entry which is preliminary data.</text>
</comment>
<feature type="transmembrane region" description="Helical" evidence="8">
    <location>
        <begin position="141"/>
        <end position="161"/>
    </location>
</feature>
<evidence type="ECO:0000256" key="7">
    <source>
        <dbReference type="SAM" id="Coils"/>
    </source>
</evidence>
<evidence type="ECO:0000256" key="1">
    <source>
        <dbReference type="ARBA" id="ARBA00004651"/>
    </source>
</evidence>
<dbReference type="HOGENOM" id="CLU_059320_0_0_5"/>
<evidence type="ECO:0000256" key="5">
    <source>
        <dbReference type="ARBA" id="ARBA00023136"/>
    </source>
</evidence>
<dbReference type="Proteomes" id="UP000001095">
    <property type="component" value="Unassembled WGS sequence"/>
</dbReference>
<gene>
    <name evidence="10" type="ORF">HMPREF9696_01312</name>
</gene>
<feature type="domain" description="Integral membrane bound transporter" evidence="9">
    <location>
        <begin position="30"/>
        <end position="153"/>
    </location>
</feature>
<dbReference type="EMBL" id="AGWY01000006">
    <property type="protein sequence ID" value="EKS38843.1"/>
    <property type="molecule type" value="Genomic_DNA"/>
</dbReference>
<keyword evidence="2" id="KW-1003">Cell membrane</keyword>
<protein>
    <recommendedName>
        <fullName evidence="9">Integral membrane bound transporter domain-containing protein</fullName>
    </recommendedName>
</protein>
<dbReference type="OrthoDB" id="7254882at2"/>
<feature type="coiled-coil region" evidence="7">
    <location>
        <begin position="201"/>
        <end position="228"/>
    </location>
</feature>
<dbReference type="AlphaFoldDB" id="K8PKE3"/>
<dbReference type="PANTHER" id="PTHR30509">
    <property type="entry name" value="P-HYDROXYBENZOIC ACID EFFLUX PUMP SUBUNIT-RELATED"/>
    <property type="match status" value="1"/>
</dbReference>
<dbReference type="RefSeq" id="WP_002712178.1">
    <property type="nucleotide sequence ID" value="NZ_KB375281.1"/>
</dbReference>
<evidence type="ECO:0000256" key="6">
    <source>
        <dbReference type="ARBA" id="ARBA00043993"/>
    </source>
</evidence>
<evidence type="ECO:0000256" key="8">
    <source>
        <dbReference type="SAM" id="Phobius"/>
    </source>
</evidence>
<evidence type="ECO:0000259" key="9">
    <source>
        <dbReference type="Pfam" id="PF13515"/>
    </source>
</evidence>
<keyword evidence="7" id="KW-0175">Coiled coil</keyword>
<keyword evidence="4 8" id="KW-1133">Transmembrane helix</keyword>
<dbReference type="PANTHER" id="PTHR30509:SF9">
    <property type="entry name" value="MULTIDRUG RESISTANCE PROTEIN MDTO"/>
    <property type="match status" value="1"/>
</dbReference>
<keyword evidence="3 8" id="KW-0812">Transmembrane</keyword>
<proteinExistence type="inferred from homology"/>
<evidence type="ECO:0000256" key="2">
    <source>
        <dbReference type="ARBA" id="ARBA00022475"/>
    </source>
</evidence>
<feature type="transmembrane region" description="Helical" evidence="8">
    <location>
        <begin position="20"/>
        <end position="37"/>
    </location>
</feature>
<accession>K8PKE3</accession>
<evidence type="ECO:0000313" key="10">
    <source>
        <dbReference type="EMBL" id="EKS38843.1"/>
    </source>
</evidence>
<keyword evidence="5 8" id="KW-0472">Membrane</keyword>
<evidence type="ECO:0000256" key="4">
    <source>
        <dbReference type="ARBA" id="ARBA00022989"/>
    </source>
</evidence>
<keyword evidence="11" id="KW-1185">Reference proteome</keyword>
<evidence type="ECO:0000256" key="3">
    <source>
        <dbReference type="ARBA" id="ARBA00022692"/>
    </source>
</evidence>
<comment type="subcellular location">
    <subcellularLocation>
        <location evidence="1">Cell membrane</location>
        <topology evidence="1">Multi-pass membrane protein</topology>
    </subcellularLocation>
</comment>
<organism evidence="10 11">
    <name type="scientific">Afipia clevelandensis ATCC 49720</name>
    <dbReference type="NCBI Taxonomy" id="883079"/>
    <lineage>
        <taxon>Bacteria</taxon>
        <taxon>Pseudomonadati</taxon>
        <taxon>Pseudomonadota</taxon>
        <taxon>Alphaproteobacteria</taxon>
        <taxon>Hyphomicrobiales</taxon>
        <taxon>Nitrobacteraceae</taxon>
        <taxon>Afipia</taxon>
    </lineage>
</organism>
<dbReference type="Pfam" id="PF13515">
    <property type="entry name" value="FUSC_2"/>
    <property type="match status" value="1"/>
</dbReference>
<dbReference type="PATRIC" id="fig|883079.3.peg.1331"/>